<proteinExistence type="predicted"/>
<evidence type="ECO:0000313" key="2">
    <source>
        <dbReference type="Proteomes" id="UP000299102"/>
    </source>
</evidence>
<dbReference type="AlphaFoldDB" id="A0A4C1SG00"/>
<organism evidence="1 2">
    <name type="scientific">Eumeta variegata</name>
    <name type="common">Bagworm moth</name>
    <name type="synonym">Eumeta japonica</name>
    <dbReference type="NCBI Taxonomy" id="151549"/>
    <lineage>
        <taxon>Eukaryota</taxon>
        <taxon>Metazoa</taxon>
        <taxon>Ecdysozoa</taxon>
        <taxon>Arthropoda</taxon>
        <taxon>Hexapoda</taxon>
        <taxon>Insecta</taxon>
        <taxon>Pterygota</taxon>
        <taxon>Neoptera</taxon>
        <taxon>Endopterygota</taxon>
        <taxon>Lepidoptera</taxon>
        <taxon>Glossata</taxon>
        <taxon>Ditrysia</taxon>
        <taxon>Tineoidea</taxon>
        <taxon>Psychidae</taxon>
        <taxon>Oiketicinae</taxon>
        <taxon>Eumeta</taxon>
    </lineage>
</organism>
<name>A0A4C1SG00_EUMVA</name>
<evidence type="ECO:0000313" key="1">
    <source>
        <dbReference type="EMBL" id="GBP01079.1"/>
    </source>
</evidence>
<dbReference type="Proteomes" id="UP000299102">
    <property type="component" value="Unassembled WGS sequence"/>
</dbReference>
<dbReference type="OrthoDB" id="5984724at2759"/>
<dbReference type="PROSITE" id="PS00141">
    <property type="entry name" value="ASP_PROTEASE"/>
    <property type="match status" value="1"/>
</dbReference>
<reference evidence="1 2" key="1">
    <citation type="journal article" date="2019" name="Commun. Biol.">
        <title>The bagworm genome reveals a unique fibroin gene that provides high tensile strength.</title>
        <authorList>
            <person name="Kono N."/>
            <person name="Nakamura H."/>
            <person name="Ohtoshi R."/>
            <person name="Tomita M."/>
            <person name="Numata K."/>
            <person name="Arakawa K."/>
        </authorList>
    </citation>
    <scope>NUCLEOTIDE SEQUENCE [LARGE SCALE GENOMIC DNA]</scope>
</reference>
<protein>
    <submittedName>
        <fullName evidence="1">Uncharacterized protein</fullName>
    </submittedName>
</protein>
<gene>
    <name evidence="1" type="ORF">EVAR_101623_1</name>
</gene>
<dbReference type="GO" id="GO:0004190">
    <property type="term" value="F:aspartic-type endopeptidase activity"/>
    <property type="evidence" value="ECO:0007669"/>
    <property type="project" value="InterPro"/>
</dbReference>
<dbReference type="EMBL" id="BGZK01003418">
    <property type="protein sequence ID" value="GBP01079.1"/>
    <property type="molecule type" value="Genomic_DNA"/>
</dbReference>
<accession>A0A4C1SG00</accession>
<dbReference type="GO" id="GO:0006508">
    <property type="term" value="P:proteolysis"/>
    <property type="evidence" value="ECO:0007669"/>
    <property type="project" value="InterPro"/>
</dbReference>
<sequence>MSTLFTVSSFILRFDDAITQRTIKTQFLKNKASLSNTSTLLSGVTLLPIAIVDIETPHRNKCTCRAVVDSGSDASFVTDEFVNRVALTPCATLLR</sequence>
<dbReference type="InterPro" id="IPR001969">
    <property type="entry name" value="Aspartic_peptidase_AS"/>
</dbReference>
<keyword evidence="2" id="KW-1185">Reference proteome</keyword>
<comment type="caution">
    <text evidence="1">The sequence shown here is derived from an EMBL/GenBank/DDBJ whole genome shotgun (WGS) entry which is preliminary data.</text>
</comment>